<protein>
    <recommendedName>
        <fullName evidence="3">DUF4302 domain-containing protein</fullName>
    </recommendedName>
</protein>
<evidence type="ECO:0000313" key="1">
    <source>
        <dbReference type="EMBL" id="ERJ59891.1"/>
    </source>
</evidence>
<name>U2HDP6_9SPHI</name>
<organism evidence="1 2">
    <name type="scientific">Sphingobacterium paucimobilis HER1398</name>
    <dbReference type="NCBI Taxonomy" id="1346330"/>
    <lineage>
        <taxon>Bacteria</taxon>
        <taxon>Pseudomonadati</taxon>
        <taxon>Bacteroidota</taxon>
        <taxon>Sphingobacteriia</taxon>
        <taxon>Sphingobacteriales</taxon>
        <taxon>Sphingobacteriaceae</taxon>
        <taxon>Sphingobacterium</taxon>
    </lineage>
</organism>
<dbReference type="RefSeq" id="WP_021069710.1">
    <property type="nucleotide sequence ID" value="NZ_ATDL01000012.1"/>
</dbReference>
<dbReference type="EMBL" id="ATDL01000012">
    <property type="protein sequence ID" value="ERJ59891.1"/>
    <property type="molecule type" value="Genomic_DNA"/>
</dbReference>
<dbReference type="OrthoDB" id="707849at2"/>
<dbReference type="eggNOG" id="ENOG5030W67">
    <property type="taxonomic scope" value="Bacteria"/>
</dbReference>
<gene>
    <name evidence="1" type="ORF">M472_14055</name>
</gene>
<evidence type="ECO:0008006" key="3">
    <source>
        <dbReference type="Google" id="ProtNLM"/>
    </source>
</evidence>
<comment type="caution">
    <text evidence="1">The sequence shown here is derived from an EMBL/GenBank/DDBJ whole genome shotgun (WGS) entry which is preliminary data.</text>
</comment>
<dbReference type="PATRIC" id="fig|1346330.5.peg.1528"/>
<sequence>MKSQYILFLALLFFYSCDKLPADYNKIPEDLVRMNDLQRSYQQVLINNVEGWFMEYKPGANNPSVPILMKFNKDGEVIILSDRPGFDQEKTSTYRIGGVVGPELIFDTYSVFSAIAENGGGVFDFRLFPTENGEFKLKHANKNLDTEFLLRKALPEDFDAINDRAMIGNLLKSFESNASAYFKNLQLTEVSAFWELDVNKQQLTLSWAKENSNEVDKKTFRYSTIAGKGIRLETPWQIRSGLEVSELFFGDATTNSVAIVDAGDAGTGEIKVSHIPPFPYKDSAKRFIWSNSFNPLQTPVNFYAGIPGTRETSITNFSPALWLIYEKIWSANVWPTFSRLQLYNYNGSNPKSNSIQLFGYINDERVWLAYFYAFDEMDGSHVMVRRRNQVPLDHVNYHSSYSSGIATTMYNNHPEVKDFLDKIYPPGVGITIVPLPGQRVRVVSRENSLYWMDLNIDKPDNFWTN</sequence>
<keyword evidence="2" id="KW-1185">Reference proteome</keyword>
<dbReference type="Proteomes" id="UP000016584">
    <property type="component" value="Unassembled WGS sequence"/>
</dbReference>
<dbReference type="Pfam" id="PF14135">
    <property type="entry name" value="DUF4302"/>
    <property type="match status" value="1"/>
</dbReference>
<reference evidence="1 2" key="1">
    <citation type="journal article" date="2013" name="Genome Announc.">
        <title>The Draft Genome Sequence of Sphingomonas paucimobilis Strain HER1398 (Proteobacteria), Host to the Giant PAU Phage, Indicates That It Is a Member of the Genus Sphingobacterium (Bacteroidetes).</title>
        <authorList>
            <person name="White R.A.III."/>
            <person name="Suttle C.A."/>
        </authorList>
    </citation>
    <scope>NUCLEOTIDE SEQUENCE [LARGE SCALE GENOMIC DNA]</scope>
    <source>
        <strain evidence="1 2">HER1398</strain>
    </source>
</reference>
<evidence type="ECO:0000313" key="2">
    <source>
        <dbReference type="Proteomes" id="UP000016584"/>
    </source>
</evidence>
<dbReference type="AlphaFoldDB" id="U2HDP6"/>
<accession>U2HDP6</accession>
<dbReference type="STRING" id="1346330.M472_14055"/>
<dbReference type="InterPro" id="IPR025396">
    <property type="entry name" value="DUF4302"/>
</dbReference>
<dbReference type="PROSITE" id="PS51257">
    <property type="entry name" value="PROKAR_LIPOPROTEIN"/>
    <property type="match status" value="1"/>
</dbReference>
<proteinExistence type="predicted"/>